<sequence length="60" mass="6399">MTNPRTRGNVNPERAGDLAEIEGALAQAGVSFEFGCDHDPDQCHENFQAGYGDCCATCAH</sequence>
<keyword evidence="2" id="KW-1185">Reference proteome</keyword>
<organism evidence="1 2">
    <name type="scientific">Prauserella endophytica</name>
    <dbReference type="NCBI Taxonomy" id="1592324"/>
    <lineage>
        <taxon>Bacteria</taxon>
        <taxon>Bacillati</taxon>
        <taxon>Actinomycetota</taxon>
        <taxon>Actinomycetes</taxon>
        <taxon>Pseudonocardiales</taxon>
        <taxon>Pseudonocardiaceae</taxon>
        <taxon>Prauserella</taxon>
        <taxon>Prauserella coralliicola group</taxon>
    </lineage>
</organism>
<dbReference type="RefSeq" id="WP_137096174.1">
    <property type="nucleotide sequence ID" value="NZ_SWMS01000014.1"/>
</dbReference>
<proteinExistence type="predicted"/>
<accession>A0ABY2S069</accession>
<evidence type="ECO:0000313" key="2">
    <source>
        <dbReference type="Proteomes" id="UP000309992"/>
    </source>
</evidence>
<evidence type="ECO:0000313" key="1">
    <source>
        <dbReference type="EMBL" id="TKG67042.1"/>
    </source>
</evidence>
<name>A0ABY2S069_9PSEU</name>
<gene>
    <name evidence="1" type="ORF">FCN18_24360</name>
</gene>
<protein>
    <submittedName>
        <fullName evidence="1">Uncharacterized protein</fullName>
    </submittedName>
</protein>
<dbReference type="Proteomes" id="UP000309992">
    <property type="component" value="Unassembled WGS sequence"/>
</dbReference>
<reference evidence="1 2" key="1">
    <citation type="journal article" date="2015" name="Antonie Van Leeuwenhoek">
        <title>Prauserella endophytica sp. nov., an endophytic actinobacterium isolated from Tamarix taklamakanensis.</title>
        <authorList>
            <person name="Liu J.M."/>
            <person name="Habden X."/>
            <person name="Guo L."/>
            <person name="Tuo L."/>
            <person name="Jiang Z.K."/>
            <person name="Liu S.W."/>
            <person name="Liu X.F."/>
            <person name="Chen L."/>
            <person name="Li R.F."/>
            <person name="Zhang Y.Q."/>
            <person name="Sun C.H."/>
        </authorList>
    </citation>
    <scope>NUCLEOTIDE SEQUENCE [LARGE SCALE GENOMIC DNA]</scope>
    <source>
        <strain evidence="1 2">CGMCC 4.7182</strain>
    </source>
</reference>
<dbReference type="EMBL" id="SWMS01000014">
    <property type="protein sequence ID" value="TKG67042.1"/>
    <property type="molecule type" value="Genomic_DNA"/>
</dbReference>
<comment type="caution">
    <text evidence="1">The sequence shown here is derived from an EMBL/GenBank/DDBJ whole genome shotgun (WGS) entry which is preliminary data.</text>
</comment>